<keyword evidence="1" id="KW-0540">Nuclease</keyword>
<evidence type="ECO:0000259" key="5">
    <source>
        <dbReference type="SMART" id="SM00670"/>
    </source>
</evidence>
<dbReference type="InterPro" id="IPR002716">
    <property type="entry name" value="PIN_dom"/>
</dbReference>
<dbReference type="SMART" id="SM00670">
    <property type="entry name" value="PINc"/>
    <property type="match status" value="1"/>
</dbReference>
<dbReference type="Pfam" id="PF13470">
    <property type="entry name" value="PIN_3"/>
    <property type="match status" value="1"/>
</dbReference>
<dbReference type="InterPro" id="IPR002850">
    <property type="entry name" value="PIN_toxin-like"/>
</dbReference>
<dbReference type="GO" id="GO:0016787">
    <property type="term" value="F:hydrolase activity"/>
    <property type="evidence" value="ECO:0007669"/>
    <property type="project" value="UniProtKB-KW"/>
</dbReference>
<dbReference type="Proteomes" id="UP000230956">
    <property type="component" value="Unassembled WGS sequence"/>
</dbReference>
<protein>
    <submittedName>
        <fullName evidence="6">Putative toxin-antitoxin system toxin component, PIN family</fullName>
    </submittedName>
</protein>
<evidence type="ECO:0000313" key="6">
    <source>
        <dbReference type="EMBL" id="PIZ38529.1"/>
    </source>
</evidence>
<dbReference type="GO" id="GO:0004518">
    <property type="term" value="F:nuclease activity"/>
    <property type="evidence" value="ECO:0007669"/>
    <property type="project" value="UniProtKB-KW"/>
</dbReference>
<dbReference type="AlphaFoldDB" id="A0A2M7T7U4"/>
<evidence type="ECO:0000256" key="2">
    <source>
        <dbReference type="ARBA" id="ARBA00022723"/>
    </source>
</evidence>
<keyword evidence="2" id="KW-0479">Metal-binding</keyword>
<evidence type="ECO:0000256" key="3">
    <source>
        <dbReference type="ARBA" id="ARBA00022801"/>
    </source>
</evidence>
<gene>
    <name evidence="6" type="ORF">COY37_06050</name>
</gene>
<reference evidence="7" key="1">
    <citation type="submission" date="2017-09" db="EMBL/GenBank/DDBJ databases">
        <title>Depth-based differentiation of microbial function through sediment-hosted aquifers and enrichment of novel symbionts in the deep terrestrial subsurface.</title>
        <authorList>
            <person name="Probst A.J."/>
            <person name="Ladd B."/>
            <person name="Jarett J.K."/>
            <person name="Geller-Mcgrath D.E."/>
            <person name="Sieber C.M.K."/>
            <person name="Emerson J.B."/>
            <person name="Anantharaman K."/>
            <person name="Thomas B.C."/>
            <person name="Malmstrom R."/>
            <person name="Stieglmeier M."/>
            <person name="Klingl A."/>
            <person name="Woyke T."/>
            <person name="Ryan C.M."/>
            <person name="Banfield J.F."/>
        </authorList>
    </citation>
    <scope>NUCLEOTIDE SEQUENCE [LARGE SCALE GENOMIC DNA]</scope>
</reference>
<dbReference type="InterPro" id="IPR029060">
    <property type="entry name" value="PIN-like_dom_sf"/>
</dbReference>
<dbReference type="PANTHER" id="PTHR34610">
    <property type="entry name" value="SSL7007 PROTEIN"/>
    <property type="match status" value="1"/>
</dbReference>
<proteinExistence type="predicted"/>
<dbReference type="RefSeq" id="WP_286678978.1">
    <property type="nucleotide sequence ID" value="NZ_MNXI01000119.1"/>
</dbReference>
<dbReference type="SUPFAM" id="SSF88723">
    <property type="entry name" value="PIN domain-like"/>
    <property type="match status" value="1"/>
</dbReference>
<organism evidence="6 7">
    <name type="scientific">Candidatus Aquicultor secundus</name>
    <dbReference type="NCBI Taxonomy" id="1973895"/>
    <lineage>
        <taxon>Bacteria</taxon>
        <taxon>Bacillati</taxon>
        <taxon>Actinomycetota</taxon>
        <taxon>Candidatus Aquicultoria</taxon>
        <taxon>Candidatus Aquicultorales</taxon>
        <taxon>Candidatus Aquicultoraceae</taxon>
        <taxon>Candidatus Aquicultor</taxon>
    </lineage>
</organism>
<dbReference type="PANTHER" id="PTHR34610:SF3">
    <property type="entry name" value="SSL7007 PROTEIN"/>
    <property type="match status" value="1"/>
</dbReference>
<name>A0A2M7T7U4_9ACTN</name>
<keyword evidence="3" id="KW-0378">Hydrolase</keyword>
<comment type="caution">
    <text evidence="6">The sequence shown here is derived from an EMBL/GenBank/DDBJ whole genome shotgun (WGS) entry which is preliminary data.</text>
</comment>
<evidence type="ECO:0000256" key="1">
    <source>
        <dbReference type="ARBA" id="ARBA00022722"/>
    </source>
</evidence>
<evidence type="ECO:0000313" key="7">
    <source>
        <dbReference type="Proteomes" id="UP000230956"/>
    </source>
</evidence>
<evidence type="ECO:0000256" key="4">
    <source>
        <dbReference type="ARBA" id="ARBA00022842"/>
    </source>
</evidence>
<sequence length="135" mass="15569">MLRVVFDSNVYISALLFDGPPRQILALAEKHKVILITSNDIINETASKLREKFSWPEHKIQQFVRQTSRLAELYNPKVKLSVVKDEPDNRLLECAVAGNAHIIISGDNHLLRLKAYENIPIQKPKYLTYLMEQKD</sequence>
<feature type="domain" description="PIN" evidence="5">
    <location>
        <begin position="2"/>
        <end position="112"/>
    </location>
</feature>
<dbReference type="NCBIfam" id="TIGR00305">
    <property type="entry name" value="putative toxin-antitoxin system toxin component, PIN family"/>
    <property type="match status" value="1"/>
</dbReference>
<dbReference type="EMBL" id="PFNG01000145">
    <property type="protein sequence ID" value="PIZ38529.1"/>
    <property type="molecule type" value="Genomic_DNA"/>
</dbReference>
<dbReference type="GO" id="GO:0046872">
    <property type="term" value="F:metal ion binding"/>
    <property type="evidence" value="ECO:0007669"/>
    <property type="project" value="UniProtKB-KW"/>
</dbReference>
<keyword evidence="4" id="KW-0460">Magnesium</keyword>
<accession>A0A2M7T7U4</accession>